<comment type="subcellular location">
    <subcellularLocation>
        <location evidence="1">Nucleus</location>
    </subcellularLocation>
</comment>
<keyword evidence="3 5" id="KW-0694">RNA-binding</keyword>
<feature type="compositionally biased region" description="Low complexity" evidence="6">
    <location>
        <begin position="307"/>
        <end position="327"/>
    </location>
</feature>
<organism evidence="8 9">
    <name type="scientific">Sporothrix epigloea</name>
    <dbReference type="NCBI Taxonomy" id="1892477"/>
    <lineage>
        <taxon>Eukaryota</taxon>
        <taxon>Fungi</taxon>
        <taxon>Dikarya</taxon>
        <taxon>Ascomycota</taxon>
        <taxon>Pezizomycotina</taxon>
        <taxon>Sordariomycetes</taxon>
        <taxon>Sordariomycetidae</taxon>
        <taxon>Ophiostomatales</taxon>
        <taxon>Ophiostomataceae</taxon>
        <taxon>Sporothrix</taxon>
    </lineage>
</organism>
<evidence type="ECO:0000256" key="5">
    <source>
        <dbReference type="PROSITE-ProRule" id="PRU00176"/>
    </source>
</evidence>
<feature type="compositionally biased region" description="Pro residues" evidence="6">
    <location>
        <begin position="400"/>
        <end position="419"/>
    </location>
</feature>
<dbReference type="InterPro" id="IPR000504">
    <property type="entry name" value="RRM_dom"/>
</dbReference>
<dbReference type="Pfam" id="PF00076">
    <property type="entry name" value="RRM_1"/>
    <property type="match status" value="2"/>
</dbReference>
<evidence type="ECO:0000313" key="9">
    <source>
        <dbReference type="Proteomes" id="UP001642502"/>
    </source>
</evidence>
<evidence type="ECO:0000259" key="7">
    <source>
        <dbReference type="PROSITE" id="PS50102"/>
    </source>
</evidence>
<proteinExistence type="predicted"/>
<dbReference type="InterPro" id="IPR035979">
    <property type="entry name" value="RBD_domain_sf"/>
</dbReference>
<dbReference type="EMBL" id="CAWUON010000050">
    <property type="protein sequence ID" value="CAK7269716.1"/>
    <property type="molecule type" value="Genomic_DNA"/>
</dbReference>
<evidence type="ECO:0000256" key="3">
    <source>
        <dbReference type="ARBA" id="ARBA00022884"/>
    </source>
</evidence>
<evidence type="ECO:0000313" key="8">
    <source>
        <dbReference type="EMBL" id="CAK7269716.1"/>
    </source>
</evidence>
<dbReference type="SMART" id="SM00360">
    <property type="entry name" value="RRM"/>
    <property type="match status" value="2"/>
</dbReference>
<feature type="domain" description="RRM" evidence="7">
    <location>
        <begin position="12"/>
        <end position="90"/>
    </location>
</feature>
<keyword evidence="9" id="KW-1185">Reference proteome</keyword>
<reference evidence="8 9" key="1">
    <citation type="submission" date="2024-01" db="EMBL/GenBank/DDBJ databases">
        <authorList>
            <person name="Allen C."/>
            <person name="Tagirdzhanova G."/>
        </authorList>
    </citation>
    <scope>NUCLEOTIDE SEQUENCE [LARGE SCALE GENOMIC DNA]</scope>
    <source>
        <strain evidence="8 9">CBS 119000</strain>
    </source>
</reference>
<gene>
    <name evidence="8" type="primary">sap49</name>
    <name evidence="8" type="ORF">SEPCBS119000_003712</name>
</gene>
<feature type="compositionally biased region" description="Polar residues" evidence="6">
    <location>
        <begin position="235"/>
        <end position="252"/>
    </location>
</feature>
<dbReference type="Gene3D" id="3.30.70.330">
    <property type="match status" value="2"/>
</dbReference>
<evidence type="ECO:0000256" key="4">
    <source>
        <dbReference type="ARBA" id="ARBA00023242"/>
    </source>
</evidence>
<dbReference type="InterPro" id="IPR012677">
    <property type="entry name" value="Nucleotide-bd_a/b_plait_sf"/>
</dbReference>
<dbReference type="Proteomes" id="UP001642502">
    <property type="component" value="Unassembled WGS sequence"/>
</dbReference>
<evidence type="ECO:0000256" key="1">
    <source>
        <dbReference type="ARBA" id="ARBA00004123"/>
    </source>
</evidence>
<keyword evidence="2" id="KW-0677">Repeat</keyword>
<evidence type="ECO:0000256" key="2">
    <source>
        <dbReference type="ARBA" id="ARBA00022737"/>
    </source>
</evidence>
<evidence type="ECO:0000256" key="6">
    <source>
        <dbReference type="SAM" id="MobiDB-lite"/>
    </source>
</evidence>
<dbReference type="CDD" id="cd12334">
    <property type="entry name" value="RRM1_SF3B4"/>
    <property type="match status" value="1"/>
</dbReference>
<comment type="caution">
    <text evidence="8">The sequence shown here is derived from an EMBL/GenBank/DDBJ whole genome shotgun (WGS) entry which is preliminary data.</text>
</comment>
<feature type="region of interest" description="Disordered" evidence="6">
    <location>
        <begin position="208"/>
        <end position="419"/>
    </location>
</feature>
<feature type="compositionally biased region" description="Gly residues" evidence="6">
    <location>
        <begin position="328"/>
        <end position="346"/>
    </location>
</feature>
<dbReference type="InterPro" id="IPR052084">
    <property type="entry name" value="SF3B4_spliceosome_assoc"/>
</dbReference>
<feature type="domain" description="RRM" evidence="7">
    <location>
        <begin position="100"/>
        <end position="178"/>
    </location>
</feature>
<sequence length="419" mass="44786">MAGRQWEQNKEATIYVGNLDERFAEPLMWELMTQVGPVVNVHMPMDRVSRQHLGFGFVEFDTPESADYASRCLNGVRLFGKPVRVNKASADRQRAADIGAELFVNNLDLQVDEKILYDTFVQFGRLVVAPNIVRDQNNVSKGYGFVSFDSFEASDAARAALHGEYLMSRQISVEYAYKKDGKGERHGDEAERKLAAEGKKHNVVPEIQPLPPAFLMNRPTAGATEPGSDGAAATSGANATPLTVNSHNNPSHINGHHQTHNQPHQQQQQIQIQQPQPPPLQQQPNGSSGNYPPPRGLGSGGGYNNAYQQPPQQYPRQPYGGPSSGPPGYSGRGGPPAQHYGGGRSTGGPALPMAPSGLPARPPPGSAGSGLPPGAPNLPGGGYRNMPPPGFSNGTSNLPIPGPPGYNGMPPPPPGFNRR</sequence>
<dbReference type="PANTHER" id="PTHR48030">
    <property type="entry name" value="SPLICING FACTOR 3B SUBUNIT 4"/>
    <property type="match status" value="1"/>
</dbReference>
<accession>A0ABP0DSC4</accession>
<dbReference type="InterPro" id="IPR034158">
    <property type="entry name" value="SF3B4_RRM1"/>
</dbReference>
<keyword evidence="4" id="KW-0539">Nucleus</keyword>
<protein>
    <submittedName>
        <fullName evidence="8">Spliceosome-associated protein 49</fullName>
    </submittedName>
</protein>
<feature type="compositionally biased region" description="Low complexity" evidence="6">
    <location>
        <begin position="262"/>
        <end position="274"/>
    </location>
</feature>
<dbReference type="SUPFAM" id="SSF54928">
    <property type="entry name" value="RNA-binding domain, RBD"/>
    <property type="match status" value="1"/>
</dbReference>
<dbReference type="PANTHER" id="PTHR48030:SF3">
    <property type="entry name" value="SPLICING FACTOR 3B SUBUNIT 4"/>
    <property type="match status" value="1"/>
</dbReference>
<name>A0ABP0DSC4_9PEZI</name>
<dbReference type="PROSITE" id="PS50102">
    <property type="entry name" value="RRM"/>
    <property type="match status" value="2"/>
</dbReference>